<protein>
    <submittedName>
        <fullName evidence="4">Helix-turn-helix domain-containing protein</fullName>
    </submittedName>
</protein>
<dbReference type="RefSeq" id="WP_375339138.1">
    <property type="nucleotide sequence ID" value="NZ_JAYMYJ010000094.1"/>
</dbReference>
<evidence type="ECO:0000256" key="2">
    <source>
        <dbReference type="PROSITE-ProRule" id="PRU01091"/>
    </source>
</evidence>
<dbReference type="Gene3D" id="1.10.10.10">
    <property type="entry name" value="Winged helix-like DNA-binding domain superfamily/Winged helix DNA-binding domain"/>
    <property type="match status" value="1"/>
</dbReference>
<evidence type="ECO:0000313" key="5">
    <source>
        <dbReference type="Proteomes" id="UP001308005"/>
    </source>
</evidence>
<dbReference type="EMBL" id="JAYMYJ010000094">
    <property type="protein sequence ID" value="MEB4591295.1"/>
    <property type="molecule type" value="Genomic_DNA"/>
</dbReference>
<dbReference type="InterPro" id="IPR016032">
    <property type="entry name" value="Sig_transdc_resp-reg_C-effctor"/>
</dbReference>
<accession>A0ABU6CWT1</accession>
<dbReference type="InterPro" id="IPR036388">
    <property type="entry name" value="WH-like_DNA-bd_sf"/>
</dbReference>
<feature type="domain" description="OmpR/PhoB-type" evidence="3">
    <location>
        <begin position="1"/>
        <end position="49"/>
    </location>
</feature>
<evidence type="ECO:0000313" key="4">
    <source>
        <dbReference type="EMBL" id="MEB4591295.1"/>
    </source>
</evidence>
<evidence type="ECO:0000256" key="1">
    <source>
        <dbReference type="ARBA" id="ARBA00023125"/>
    </source>
</evidence>
<feature type="DNA-binding region" description="OmpR/PhoB-type" evidence="2">
    <location>
        <begin position="1"/>
        <end position="49"/>
    </location>
</feature>
<keyword evidence="1 2" id="KW-0238">DNA-binding</keyword>
<evidence type="ECO:0000259" key="3">
    <source>
        <dbReference type="PROSITE" id="PS51755"/>
    </source>
</evidence>
<dbReference type="SUPFAM" id="SSF46894">
    <property type="entry name" value="C-terminal effector domain of the bipartite response regulators"/>
    <property type="match status" value="1"/>
</dbReference>
<proteinExistence type="predicted"/>
<dbReference type="Pfam" id="PF00486">
    <property type="entry name" value="Trans_reg_C"/>
    <property type="match status" value="1"/>
</dbReference>
<dbReference type="InterPro" id="IPR001867">
    <property type="entry name" value="OmpR/PhoB-type_DNA-bd"/>
</dbReference>
<keyword evidence="5" id="KW-1185">Reference proteome</keyword>
<name>A0ABU6CWT1_9GAMM</name>
<reference evidence="5" key="1">
    <citation type="submission" date="2023-07" db="EMBL/GenBank/DDBJ databases">
        <title>The carbon used by Thiothrix.</title>
        <authorList>
            <person name="Chen L."/>
        </authorList>
    </citation>
    <scope>NUCLEOTIDE SEQUENCE [LARGE SCALE GENOMIC DNA]</scope>
</reference>
<gene>
    <name evidence="4" type="ORF">VSS37_09925</name>
</gene>
<sequence>MFQLRGNEFNPLGRSIDVHIHRLRNKLESRPSKPAYIRTVRGKGYVLHLP</sequence>
<organism evidence="4 5">
    <name type="scientific">Candidatus Thiothrix phosphatis</name>
    <dbReference type="NCBI Taxonomy" id="3112415"/>
    <lineage>
        <taxon>Bacteria</taxon>
        <taxon>Pseudomonadati</taxon>
        <taxon>Pseudomonadota</taxon>
        <taxon>Gammaproteobacteria</taxon>
        <taxon>Thiotrichales</taxon>
        <taxon>Thiotrichaceae</taxon>
        <taxon>Thiothrix</taxon>
    </lineage>
</organism>
<dbReference type="PROSITE" id="PS51755">
    <property type="entry name" value="OMPR_PHOB"/>
    <property type="match status" value="1"/>
</dbReference>
<dbReference type="Proteomes" id="UP001308005">
    <property type="component" value="Unassembled WGS sequence"/>
</dbReference>
<dbReference type="CDD" id="cd00383">
    <property type="entry name" value="trans_reg_C"/>
    <property type="match status" value="1"/>
</dbReference>
<comment type="caution">
    <text evidence="4">The sequence shown here is derived from an EMBL/GenBank/DDBJ whole genome shotgun (WGS) entry which is preliminary data.</text>
</comment>